<keyword evidence="2" id="KW-1185">Reference proteome</keyword>
<dbReference type="RefSeq" id="WP_071310004.1">
    <property type="nucleotide sequence ID" value="NZ_MLQR01000030.1"/>
</dbReference>
<comment type="caution">
    <text evidence="1">The sequence shown here is derived from an EMBL/GenBank/DDBJ whole genome shotgun (WGS) entry which is preliminary data.</text>
</comment>
<dbReference type="EMBL" id="MLQR01000030">
    <property type="protein sequence ID" value="OIJ12684.1"/>
    <property type="molecule type" value="Genomic_DNA"/>
</dbReference>
<evidence type="ECO:0000313" key="2">
    <source>
        <dbReference type="Proteomes" id="UP000179524"/>
    </source>
</evidence>
<name>A0A1S2LK48_9BACI</name>
<dbReference type="Gene3D" id="1.10.10.60">
    <property type="entry name" value="Homeodomain-like"/>
    <property type="match status" value="1"/>
</dbReference>
<evidence type="ECO:0000313" key="1">
    <source>
        <dbReference type="EMBL" id="OIJ12684.1"/>
    </source>
</evidence>
<proteinExistence type="predicted"/>
<dbReference type="OrthoDB" id="2455520at2"/>
<sequence length="75" mass="8947">MKRNNIIPFNPYIALSDVNMDWEHKDVEKFETLWKEGISLKEIARKLKRTHDEVGVIIMDRARKGKIKPRKNGIW</sequence>
<reference evidence="1 2" key="1">
    <citation type="submission" date="2016-10" db="EMBL/GenBank/DDBJ databases">
        <title>Draft genome sequences of four alkaliphilic bacteria belonging to the Anaerobacillus genus.</title>
        <authorList>
            <person name="Bassil N.M."/>
            <person name="Lloyd J.R."/>
        </authorList>
    </citation>
    <scope>NUCLEOTIDE SEQUENCE [LARGE SCALE GENOMIC DNA]</scope>
    <source>
        <strain evidence="1 2">DSM 18345</strain>
    </source>
</reference>
<accession>A0A1S2LK48</accession>
<dbReference type="Proteomes" id="UP000179524">
    <property type="component" value="Unassembled WGS sequence"/>
</dbReference>
<gene>
    <name evidence="1" type="ORF">BKP37_12850</name>
</gene>
<evidence type="ECO:0008006" key="3">
    <source>
        <dbReference type="Google" id="ProtNLM"/>
    </source>
</evidence>
<protein>
    <recommendedName>
        <fullName evidence="3">Helix-turn-helix domain containing protein</fullName>
    </recommendedName>
</protein>
<organism evidence="1 2">
    <name type="scientific">Anaerobacillus alkalilacustris</name>
    <dbReference type="NCBI Taxonomy" id="393763"/>
    <lineage>
        <taxon>Bacteria</taxon>
        <taxon>Bacillati</taxon>
        <taxon>Bacillota</taxon>
        <taxon>Bacilli</taxon>
        <taxon>Bacillales</taxon>
        <taxon>Bacillaceae</taxon>
        <taxon>Anaerobacillus</taxon>
    </lineage>
</organism>
<dbReference type="AlphaFoldDB" id="A0A1S2LK48"/>